<reference evidence="1 2" key="1">
    <citation type="journal article" date="2019" name="Int. J. Syst. Evol. Microbiol.">
        <title>The Global Catalogue of Microorganisms (GCM) 10K type strain sequencing project: providing services to taxonomists for standard genome sequencing and annotation.</title>
        <authorList>
            <consortium name="The Broad Institute Genomics Platform"/>
            <consortium name="The Broad Institute Genome Sequencing Center for Infectious Disease"/>
            <person name="Wu L."/>
            <person name="Ma J."/>
        </authorList>
    </citation>
    <scope>NUCLEOTIDE SEQUENCE [LARGE SCALE GENOMIC DNA]</scope>
    <source>
        <strain evidence="1 2">JCM 6835</strain>
    </source>
</reference>
<evidence type="ECO:0008006" key="3">
    <source>
        <dbReference type="Google" id="ProtNLM"/>
    </source>
</evidence>
<dbReference type="Proteomes" id="UP001501666">
    <property type="component" value="Unassembled WGS sequence"/>
</dbReference>
<sequence>MGRVRLLRQSLRYFWAERDVPAATGPYEAVRPLRQTIESINQTCKGRPDLERHGGRSSAGVIIRVLSRILALTAAIWHNDKTNQPIPDRL</sequence>
<organism evidence="1 2">
    <name type="scientific">Nonomuraea recticatena</name>
    <dbReference type="NCBI Taxonomy" id="46178"/>
    <lineage>
        <taxon>Bacteria</taxon>
        <taxon>Bacillati</taxon>
        <taxon>Actinomycetota</taxon>
        <taxon>Actinomycetes</taxon>
        <taxon>Streptosporangiales</taxon>
        <taxon>Streptosporangiaceae</taxon>
        <taxon>Nonomuraea</taxon>
    </lineage>
</organism>
<proteinExistence type="predicted"/>
<comment type="caution">
    <text evidence="1">The sequence shown here is derived from an EMBL/GenBank/DDBJ whole genome shotgun (WGS) entry which is preliminary data.</text>
</comment>
<evidence type="ECO:0000313" key="1">
    <source>
        <dbReference type="EMBL" id="GAA2682418.1"/>
    </source>
</evidence>
<gene>
    <name evidence="1" type="ORF">GCM10010412_067670</name>
</gene>
<dbReference type="RefSeq" id="WP_346152134.1">
    <property type="nucleotide sequence ID" value="NZ_JBHTEV010000001.1"/>
</dbReference>
<protein>
    <recommendedName>
        <fullName evidence="3">Transposase</fullName>
    </recommendedName>
</protein>
<keyword evidence="2" id="KW-1185">Reference proteome</keyword>
<name>A0ABN3SQ28_9ACTN</name>
<accession>A0ABN3SQ28</accession>
<evidence type="ECO:0000313" key="2">
    <source>
        <dbReference type="Proteomes" id="UP001501666"/>
    </source>
</evidence>
<dbReference type="EMBL" id="BAAATE010000022">
    <property type="protein sequence ID" value="GAA2682418.1"/>
    <property type="molecule type" value="Genomic_DNA"/>
</dbReference>